<dbReference type="PANTHER" id="PTHR43150">
    <property type="entry name" value="HYPERKINETIC, ISOFORM M"/>
    <property type="match status" value="1"/>
</dbReference>
<evidence type="ECO:0000256" key="3">
    <source>
        <dbReference type="ARBA" id="ARBA00023002"/>
    </source>
</evidence>
<gene>
    <name evidence="5" type="ORF">EV643_109216</name>
</gene>
<dbReference type="AlphaFoldDB" id="A0A4R6KBR6"/>
<evidence type="ECO:0000256" key="2">
    <source>
        <dbReference type="ARBA" id="ARBA00022857"/>
    </source>
</evidence>
<comment type="similarity">
    <text evidence="1">Belongs to the shaker potassium channel beta subunit family.</text>
</comment>
<dbReference type="InterPro" id="IPR005399">
    <property type="entry name" value="K_chnl_volt-dep_bsu_KCNAB-rel"/>
</dbReference>
<evidence type="ECO:0000259" key="4">
    <source>
        <dbReference type="Pfam" id="PF00248"/>
    </source>
</evidence>
<comment type="caution">
    <text evidence="5">The sequence shown here is derived from an EMBL/GenBank/DDBJ whole genome shotgun (WGS) entry which is preliminary data.</text>
</comment>
<feature type="domain" description="NADP-dependent oxidoreductase" evidence="4">
    <location>
        <begin position="2"/>
        <end position="163"/>
    </location>
</feature>
<organism evidence="5 6">
    <name type="scientific">Kribbella caucasensis</name>
    <dbReference type="NCBI Taxonomy" id="2512215"/>
    <lineage>
        <taxon>Bacteria</taxon>
        <taxon>Bacillati</taxon>
        <taxon>Actinomycetota</taxon>
        <taxon>Actinomycetes</taxon>
        <taxon>Propionibacteriales</taxon>
        <taxon>Kribbellaceae</taxon>
        <taxon>Kribbella</taxon>
    </lineage>
</organism>
<accession>A0A4R6KBR6</accession>
<keyword evidence="2" id="KW-0521">NADP</keyword>
<dbReference type="Proteomes" id="UP000295388">
    <property type="component" value="Unassembled WGS sequence"/>
</dbReference>
<sequence>MSEWTADQIEEALKIADGLGLDRIVAHQPQYNMLHRTIEMDIVPLCQSEGIGQLVYQPLAQGVLAGKYPPGWPVPDGSRTTDATGSEFIARLLEELLERVQRLRPLAADAGLSMAQLAIAGVLQRPGITSAIVGASRPEQLTDSVQASGVKLDPDLLAATDAILSDSVQR</sequence>
<dbReference type="EMBL" id="SNWQ01000009">
    <property type="protein sequence ID" value="TDO47321.1"/>
    <property type="molecule type" value="Genomic_DNA"/>
</dbReference>
<protein>
    <submittedName>
        <fullName evidence="5">Aldo/keto reductase family protein</fullName>
    </submittedName>
</protein>
<dbReference type="Pfam" id="PF00248">
    <property type="entry name" value="Aldo_ket_red"/>
    <property type="match status" value="1"/>
</dbReference>
<dbReference type="InterPro" id="IPR036812">
    <property type="entry name" value="NAD(P)_OxRdtase_dom_sf"/>
</dbReference>
<keyword evidence="3" id="KW-0560">Oxidoreductase</keyword>
<dbReference type="GO" id="GO:0016491">
    <property type="term" value="F:oxidoreductase activity"/>
    <property type="evidence" value="ECO:0007669"/>
    <property type="project" value="UniProtKB-KW"/>
</dbReference>
<evidence type="ECO:0000313" key="5">
    <source>
        <dbReference type="EMBL" id="TDO47321.1"/>
    </source>
</evidence>
<dbReference type="SUPFAM" id="SSF51430">
    <property type="entry name" value="NAD(P)-linked oxidoreductase"/>
    <property type="match status" value="1"/>
</dbReference>
<proteinExistence type="inferred from homology"/>
<dbReference type="InterPro" id="IPR023210">
    <property type="entry name" value="NADP_OxRdtase_dom"/>
</dbReference>
<reference evidence="5 6" key="1">
    <citation type="submission" date="2019-03" db="EMBL/GenBank/DDBJ databases">
        <title>Genomic Encyclopedia of Type Strains, Phase III (KMG-III): the genomes of soil and plant-associated and newly described type strains.</title>
        <authorList>
            <person name="Whitman W."/>
        </authorList>
    </citation>
    <scope>NUCLEOTIDE SEQUENCE [LARGE SCALE GENOMIC DNA]</scope>
    <source>
        <strain evidence="5 6">VKM Ac-2527</strain>
    </source>
</reference>
<keyword evidence="6" id="KW-1185">Reference proteome</keyword>
<name>A0A4R6KBR6_9ACTN</name>
<dbReference type="PANTHER" id="PTHR43150:SF2">
    <property type="entry name" value="HYPERKINETIC, ISOFORM M"/>
    <property type="match status" value="1"/>
</dbReference>
<evidence type="ECO:0000256" key="1">
    <source>
        <dbReference type="ARBA" id="ARBA00006515"/>
    </source>
</evidence>
<dbReference type="Gene3D" id="3.20.20.100">
    <property type="entry name" value="NADP-dependent oxidoreductase domain"/>
    <property type="match status" value="1"/>
</dbReference>
<evidence type="ECO:0000313" key="6">
    <source>
        <dbReference type="Proteomes" id="UP000295388"/>
    </source>
</evidence>